<dbReference type="InterPro" id="IPR006311">
    <property type="entry name" value="TAT_signal"/>
</dbReference>
<keyword evidence="6" id="KW-1185">Reference proteome</keyword>
<comment type="similarity">
    <text evidence="1">Belongs to the bacterial solute-binding protein ModA family.</text>
</comment>
<dbReference type="InterPro" id="IPR005950">
    <property type="entry name" value="ModA"/>
</dbReference>
<feature type="signal peptide" evidence="4">
    <location>
        <begin position="1"/>
        <end position="32"/>
    </location>
</feature>
<dbReference type="PANTHER" id="PTHR30632">
    <property type="entry name" value="MOLYBDATE-BINDING PERIPLASMIC PROTEIN"/>
    <property type="match status" value="1"/>
</dbReference>
<evidence type="ECO:0000256" key="2">
    <source>
        <dbReference type="ARBA" id="ARBA00022723"/>
    </source>
</evidence>
<protein>
    <submittedName>
        <fullName evidence="5">Molybdate ABC transporter substrate-binding protein</fullName>
    </submittedName>
</protein>
<dbReference type="PIRSF" id="PIRSF004846">
    <property type="entry name" value="ModA"/>
    <property type="match status" value="1"/>
</dbReference>
<feature type="chain" id="PRO_5046207579" evidence="4">
    <location>
        <begin position="33"/>
        <end position="264"/>
    </location>
</feature>
<accession>A0ABX2QHT4</accession>
<keyword evidence="3 4" id="KW-0732">Signal</keyword>
<evidence type="ECO:0000256" key="1">
    <source>
        <dbReference type="ARBA" id="ARBA00009175"/>
    </source>
</evidence>
<comment type="caution">
    <text evidence="5">The sequence shown here is derived from an EMBL/GenBank/DDBJ whole genome shotgun (WGS) entry which is preliminary data.</text>
</comment>
<dbReference type="NCBIfam" id="NF007958">
    <property type="entry name" value="PRK10677.1"/>
    <property type="match status" value="1"/>
</dbReference>
<reference evidence="5 6" key="1">
    <citation type="submission" date="2020-06" db="EMBL/GenBank/DDBJ databases">
        <title>Rhizobium sp.nov. isolated from the tomato plant.</title>
        <authorList>
            <person name="Thin K.K."/>
            <person name="Zhang X."/>
            <person name="He S."/>
        </authorList>
    </citation>
    <scope>NUCLEOTIDE SEQUENCE [LARGE SCALE GENOMIC DNA]</scope>
    <source>
        <strain evidence="5 6">DBTS2</strain>
    </source>
</reference>
<name>A0ABX2QHT4_9HYPH</name>
<keyword evidence="2" id="KW-0479">Metal-binding</keyword>
<dbReference type="PROSITE" id="PS51318">
    <property type="entry name" value="TAT"/>
    <property type="match status" value="1"/>
</dbReference>
<dbReference type="SUPFAM" id="SSF53850">
    <property type="entry name" value="Periplasmic binding protein-like II"/>
    <property type="match status" value="1"/>
</dbReference>
<evidence type="ECO:0000313" key="6">
    <source>
        <dbReference type="Proteomes" id="UP000659172"/>
    </source>
</evidence>
<proteinExistence type="inferred from homology"/>
<dbReference type="Pfam" id="PF13531">
    <property type="entry name" value="SBP_bac_11"/>
    <property type="match status" value="1"/>
</dbReference>
<evidence type="ECO:0000313" key="5">
    <source>
        <dbReference type="EMBL" id="NVP56163.1"/>
    </source>
</evidence>
<dbReference type="EMBL" id="JABXYK010000007">
    <property type="protein sequence ID" value="NVP56163.1"/>
    <property type="molecule type" value="Genomic_DNA"/>
</dbReference>
<dbReference type="PANTHER" id="PTHR30632:SF17">
    <property type="entry name" value="MOLYBDATE-BINDING PROTEIN MODA"/>
    <property type="match status" value="1"/>
</dbReference>
<gene>
    <name evidence="5" type="primary">modA</name>
    <name evidence="5" type="ORF">HV823_12960</name>
</gene>
<dbReference type="InterPro" id="IPR050682">
    <property type="entry name" value="ModA/WtpA"/>
</dbReference>
<dbReference type="NCBIfam" id="TIGR01256">
    <property type="entry name" value="modA"/>
    <property type="match status" value="1"/>
</dbReference>
<evidence type="ECO:0000256" key="4">
    <source>
        <dbReference type="SAM" id="SignalP"/>
    </source>
</evidence>
<dbReference type="RefSeq" id="WP_176950144.1">
    <property type="nucleotide sequence ID" value="NZ_JABXYK010000007.1"/>
</dbReference>
<organism evidence="5 6">
    <name type="scientific">Mycoplana rhizolycopersici</name>
    <dbReference type="NCBI Taxonomy" id="2746702"/>
    <lineage>
        <taxon>Bacteria</taxon>
        <taxon>Pseudomonadati</taxon>
        <taxon>Pseudomonadota</taxon>
        <taxon>Alphaproteobacteria</taxon>
        <taxon>Hyphomicrobiales</taxon>
        <taxon>Rhizobiaceae</taxon>
        <taxon>Mycoplana</taxon>
    </lineage>
</organism>
<evidence type="ECO:0000256" key="3">
    <source>
        <dbReference type="ARBA" id="ARBA00022729"/>
    </source>
</evidence>
<dbReference type="Gene3D" id="3.40.190.10">
    <property type="entry name" value="Periplasmic binding protein-like II"/>
    <property type="match status" value="2"/>
</dbReference>
<sequence>MSIKRRPWLGFAAASLAVAWLGVAAIGAPAMAQDKVTVFAAASLKNALDAANAAWTKESGKETTVSYAASSALAKQIEAGAPADVFISADLAWMDYVAGKKLIRDGTRSNFLGNRIVLVAPKDAAKRVEIKEGLDLAALVGDGKLAMGAVDSVPAGKYGKAALEKLGIWPSIEGKVAGAESVRAALALVSRGEAPYGIVYATDAAADPGVSVVGTFPEDSHPPIVYPIAVLSESENAGAGAYLDYLTSDKAAPFFTEQGFTVLK</sequence>
<dbReference type="CDD" id="cd13536">
    <property type="entry name" value="PBP2_EcModA"/>
    <property type="match status" value="1"/>
</dbReference>
<dbReference type="Proteomes" id="UP000659172">
    <property type="component" value="Unassembled WGS sequence"/>
</dbReference>